<keyword evidence="1" id="KW-1133">Transmembrane helix</keyword>
<reference evidence="2 3" key="1">
    <citation type="submission" date="2024-03" db="EMBL/GenBank/DDBJ databases">
        <title>The genome assembly and annotation of the cricket Gryllus longicercus Weissman &amp; Gray.</title>
        <authorList>
            <person name="Szrajer S."/>
            <person name="Gray D."/>
            <person name="Ylla G."/>
        </authorList>
    </citation>
    <scope>NUCLEOTIDE SEQUENCE [LARGE SCALE GENOMIC DNA]</scope>
    <source>
        <strain evidence="2">DAG 2021-001</strain>
        <tissue evidence="2">Whole body minus gut</tissue>
    </source>
</reference>
<dbReference type="EMBL" id="JAZDUA010000148">
    <property type="protein sequence ID" value="KAK7866397.1"/>
    <property type="molecule type" value="Genomic_DNA"/>
</dbReference>
<keyword evidence="1" id="KW-0812">Transmembrane</keyword>
<evidence type="ECO:0000256" key="1">
    <source>
        <dbReference type="SAM" id="Phobius"/>
    </source>
</evidence>
<dbReference type="Proteomes" id="UP001378592">
    <property type="component" value="Unassembled WGS sequence"/>
</dbReference>
<feature type="transmembrane region" description="Helical" evidence="1">
    <location>
        <begin position="216"/>
        <end position="235"/>
    </location>
</feature>
<dbReference type="AlphaFoldDB" id="A0AAN9Z870"/>
<evidence type="ECO:0000313" key="3">
    <source>
        <dbReference type="Proteomes" id="UP001378592"/>
    </source>
</evidence>
<proteinExistence type="predicted"/>
<evidence type="ECO:0000313" key="2">
    <source>
        <dbReference type="EMBL" id="KAK7866397.1"/>
    </source>
</evidence>
<keyword evidence="3" id="KW-1185">Reference proteome</keyword>
<keyword evidence="1" id="KW-0472">Membrane</keyword>
<gene>
    <name evidence="2" type="ORF">R5R35_009821</name>
</gene>
<organism evidence="2 3">
    <name type="scientific">Gryllus longicercus</name>
    <dbReference type="NCBI Taxonomy" id="2509291"/>
    <lineage>
        <taxon>Eukaryota</taxon>
        <taxon>Metazoa</taxon>
        <taxon>Ecdysozoa</taxon>
        <taxon>Arthropoda</taxon>
        <taxon>Hexapoda</taxon>
        <taxon>Insecta</taxon>
        <taxon>Pterygota</taxon>
        <taxon>Neoptera</taxon>
        <taxon>Polyneoptera</taxon>
        <taxon>Orthoptera</taxon>
        <taxon>Ensifera</taxon>
        <taxon>Gryllidea</taxon>
        <taxon>Grylloidea</taxon>
        <taxon>Gryllidae</taxon>
        <taxon>Gryllinae</taxon>
        <taxon>Gryllus</taxon>
    </lineage>
</organism>
<sequence length="245" mass="26716">MNRSSASARLRFDFLHSHALAFGQTNSRRGRSRAALSGAERRRAMGAGEAGPAAAAAARLVLAAVLLHSLVQCAGANTENNARLTTSFGKPQQKPQENHPPKQIMGVQCSKYSDCDIANSSCIEDPRDGKKRCLCGDRSVPNGKPACKNRQRIAGFPCRDDADCLENAECILPGNISTNATEIRKIDVNKLLTGQNVKICWCRENFEITDDYHCSMGTSLLPSAVLILISLYALFMDETVQKIKY</sequence>
<name>A0AAN9Z870_9ORTH</name>
<protein>
    <submittedName>
        <fullName evidence="2">Uncharacterized protein</fullName>
    </submittedName>
</protein>
<accession>A0AAN9Z870</accession>
<comment type="caution">
    <text evidence="2">The sequence shown here is derived from an EMBL/GenBank/DDBJ whole genome shotgun (WGS) entry which is preliminary data.</text>
</comment>